<dbReference type="AlphaFoldDB" id="A0A1E8PML5"/>
<name>A0A1E8PML5_9BURK</name>
<gene>
    <name evidence="2" type="ORF">BA896_023140</name>
</gene>
<reference evidence="2 3" key="1">
    <citation type="submission" date="2016-10" db="EMBL/GenBank/DDBJ databases">
        <title>Updated version of Genome Assembly of Janthinobacterium lividum ERGS5:01.</title>
        <authorList>
            <person name="Kumar R."/>
            <person name="Acharya V."/>
            <person name="Singh D."/>
        </authorList>
    </citation>
    <scope>NUCLEOTIDE SEQUENCE [LARGE SCALE GENOMIC DNA]</scope>
    <source>
        <strain evidence="2 3">ERGS5:01</strain>
    </source>
</reference>
<dbReference type="EMBL" id="MAQB02000004">
    <property type="protein sequence ID" value="OFJ47562.1"/>
    <property type="molecule type" value="Genomic_DNA"/>
</dbReference>
<protein>
    <submittedName>
        <fullName evidence="2">Uncharacterized protein</fullName>
    </submittedName>
</protein>
<evidence type="ECO:0000313" key="3">
    <source>
        <dbReference type="Proteomes" id="UP000092634"/>
    </source>
</evidence>
<evidence type="ECO:0000313" key="2">
    <source>
        <dbReference type="EMBL" id="OFJ47562.1"/>
    </source>
</evidence>
<organism evidence="2 3">
    <name type="scientific">Janthinobacterium lividum</name>
    <dbReference type="NCBI Taxonomy" id="29581"/>
    <lineage>
        <taxon>Bacteria</taxon>
        <taxon>Pseudomonadati</taxon>
        <taxon>Pseudomonadota</taxon>
        <taxon>Betaproteobacteria</taxon>
        <taxon>Burkholderiales</taxon>
        <taxon>Oxalobacteraceae</taxon>
        <taxon>Janthinobacterium</taxon>
    </lineage>
</organism>
<feature type="compositionally biased region" description="Basic and acidic residues" evidence="1">
    <location>
        <begin position="1"/>
        <end position="11"/>
    </location>
</feature>
<accession>A0A1E8PML5</accession>
<comment type="caution">
    <text evidence="2">The sequence shown here is derived from an EMBL/GenBank/DDBJ whole genome shotgun (WGS) entry which is preliminary data.</text>
</comment>
<dbReference type="Proteomes" id="UP000092634">
    <property type="component" value="Unassembled WGS sequence"/>
</dbReference>
<proteinExistence type="predicted"/>
<evidence type="ECO:0000256" key="1">
    <source>
        <dbReference type="SAM" id="MobiDB-lite"/>
    </source>
</evidence>
<feature type="region of interest" description="Disordered" evidence="1">
    <location>
        <begin position="1"/>
        <end position="26"/>
    </location>
</feature>
<sequence>MSSIQHQDDHQPQYWPDSPPPDLDESQGIELQTTSFVLNSLPPEQRPTQQVACMTCPLANWMLRGKSVEAYCRMLYLVVWETATPGKILRCDAPEQARLAALEAEYPPITTRPRPEVAPAPTMPTTLPTQPVAQVASAPVPDFNEDDPFGMANLPARAARAFCNRGRGDRIESC</sequence>